<dbReference type="EMBL" id="CP039349">
    <property type="protein sequence ID" value="QCD93262.1"/>
    <property type="molecule type" value="Genomic_DNA"/>
</dbReference>
<protein>
    <submittedName>
        <fullName evidence="2">Uncharacterized protein</fullName>
    </submittedName>
</protein>
<keyword evidence="3" id="KW-1185">Reference proteome</keyword>
<organism evidence="2 3">
    <name type="scientific">Vigna unguiculata</name>
    <name type="common">Cowpea</name>
    <dbReference type="NCBI Taxonomy" id="3917"/>
    <lineage>
        <taxon>Eukaryota</taxon>
        <taxon>Viridiplantae</taxon>
        <taxon>Streptophyta</taxon>
        <taxon>Embryophyta</taxon>
        <taxon>Tracheophyta</taxon>
        <taxon>Spermatophyta</taxon>
        <taxon>Magnoliopsida</taxon>
        <taxon>eudicotyledons</taxon>
        <taxon>Gunneridae</taxon>
        <taxon>Pentapetalae</taxon>
        <taxon>rosids</taxon>
        <taxon>fabids</taxon>
        <taxon>Fabales</taxon>
        <taxon>Fabaceae</taxon>
        <taxon>Papilionoideae</taxon>
        <taxon>50 kb inversion clade</taxon>
        <taxon>NPAAA clade</taxon>
        <taxon>indigoferoid/millettioid clade</taxon>
        <taxon>Phaseoleae</taxon>
        <taxon>Vigna</taxon>
    </lineage>
</organism>
<dbReference type="AlphaFoldDB" id="A0A4D6LWK7"/>
<gene>
    <name evidence="2" type="ORF">DEO72_LG5g1334</name>
</gene>
<dbReference type="Proteomes" id="UP000501690">
    <property type="component" value="Linkage Group LG5"/>
</dbReference>
<accession>A0A4D6LWK7</accession>
<proteinExistence type="predicted"/>
<feature type="region of interest" description="Disordered" evidence="1">
    <location>
        <begin position="104"/>
        <end position="125"/>
    </location>
</feature>
<reference evidence="2 3" key="1">
    <citation type="submission" date="2019-04" db="EMBL/GenBank/DDBJ databases">
        <title>An improved genome assembly and genetic linkage map for asparagus bean, Vigna unguiculata ssp. sesquipedialis.</title>
        <authorList>
            <person name="Xia Q."/>
            <person name="Zhang R."/>
            <person name="Dong Y."/>
        </authorList>
    </citation>
    <scope>NUCLEOTIDE SEQUENCE [LARGE SCALE GENOMIC DNA]</scope>
    <source>
        <tissue evidence="2">Leaf</tissue>
    </source>
</reference>
<sequence>MMQKDGNGSGRTQIMFICNPTPNKKFTRYPRFVPRVAVLVVVPSRFLLTLFQFCCYEYGLCAWCDEMFDLRRTPTLSDSTPRSSEEVSPKRECVTIPLFLFASPHLGEGSLPEQETLSPKRDSSA</sequence>
<name>A0A4D6LWK7_VIGUN</name>
<evidence type="ECO:0000256" key="1">
    <source>
        <dbReference type="SAM" id="MobiDB-lite"/>
    </source>
</evidence>
<evidence type="ECO:0000313" key="3">
    <source>
        <dbReference type="Proteomes" id="UP000501690"/>
    </source>
</evidence>
<evidence type="ECO:0000313" key="2">
    <source>
        <dbReference type="EMBL" id="QCD93262.1"/>
    </source>
</evidence>